<gene>
    <name evidence="1" type="ORF">HK439_19525</name>
</gene>
<dbReference type="InterPro" id="IPR019546">
    <property type="entry name" value="TAT_signal_bac_arc"/>
</dbReference>
<dbReference type="NCBIfam" id="TIGR01409">
    <property type="entry name" value="TAT_signal_seq"/>
    <property type="match status" value="1"/>
</dbReference>
<dbReference type="AlphaFoldDB" id="A0A926P3E9"/>
<dbReference type="Proteomes" id="UP000598467">
    <property type="component" value="Unassembled WGS sequence"/>
</dbReference>
<accession>A0A926P3E9</accession>
<dbReference type="PANTHER" id="PTHR47628">
    <property type="match status" value="1"/>
</dbReference>
<name>A0A926P3E9_9HYPH</name>
<dbReference type="SUPFAM" id="SSF53822">
    <property type="entry name" value="Periplasmic binding protein-like I"/>
    <property type="match status" value="1"/>
</dbReference>
<comment type="caution">
    <text evidence="1">The sequence shown here is derived from an EMBL/GenBank/DDBJ whole genome shotgun (WGS) entry which is preliminary data.</text>
</comment>
<dbReference type="CDD" id="cd06355">
    <property type="entry name" value="PBP1_FmdD-like"/>
    <property type="match status" value="1"/>
</dbReference>
<dbReference type="RefSeq" id="WP_190293150.1">
    <property type="nucleotide sequence ID" value="NZ_JABFCZ010000023.1"/>
</dbReference>
<dbReference type="InterPro" id="IPR017777">
    <property type="entry name" value="ABC_urea-bd_UrtA"/>
</dbReference>
<sequence>MDRRSFLKNSAAAGVALAAPSFISSRTRAADTLKLGCLFSSSGTMANIEGRLNSVVKMAAAELNAKGGVLGKQVEVEVTDPASDWPLYAQLGRQLLLQDQCSALFGCWTSVSRKSVLPVVEQNNGLLYYPLHFEGEENSKNVVYLNSPPASSVLPALEYLMSPDGGEAKRFFMLGSDYVWPRTINKICKGYWKSKGFDKSAWREHYVPFGFSNFQTLVNEIRQFASEPGGQPIVVLTVVGSSIPDFFKEIINQGITATDIPVLGLDVLEADLEGLDTAPMVGHLNCWAYLQNVESKANTAFKADWKSFVEKGNLPYSPNTVIDPMVSTYDGVHLWAKAVEKAGMADPDAVRAAFDGLTFDCPSGYSIKMSGENNYVSRGVFIGSVNDQQAFDILWQSEDTPKPVPFSPYA</sequence>
<evidence type="ECO:0000313" key="2">
    <source>
        <dbReference type="Proteomes" id="UP000598467"/>
    </source>
</evidence>
<evidence type="ECO:0000313" key="1">
    <source>
        <dbReference type="EMBL" id="MBD1548458.1"/>
    </source>
</evidence>
<dbReference type="PROSITE" id="PS51318">
    <property type="entry name" value="TAT"/>
    <property type="match status" value="1"/>
</dbReference>
<organism evidence="1 2">
    <name type="scientific">Roseibium aggregatum</name>
    <dbReference type="NCBI Taxonomy" id="187304"/>
    <lineage>
        <taxon>Bacteria</taxon>
        <taxon>Pseudomonadati</taxon>
        <taxon>Pseudomonadota</taxon>
        <taxon>Alphaproteobacteria</taxon>
        <taxon>Hyphomicrobiales</taxon>
        <taxon>Stappiaceae</taxon>
        <taxon>Roseibium</taxon>
    </lineage>
</organism>
<dbReference type="Pfam" id="PF13433">
    <property type="entry name" value="Peripla_BP_5"/>
    <property type="match status" value="1"/>
</dbReference>
<reference evidence="1" key="1">
    <citation type="submission" date="2020-05" db="EMBL/GenBank/DDBJ databases">
        <title>Identification of trans-AT polyketide cluster in two marine bacteria, producers of a novel glutaramide-containing polyketide sesbanimide D and analogs.</title>
        <authorList>
            <person name="Kacar D."/>
            <person name="Rodriguez P."/>
            <person name="Canedo L."/>
            <person name="Gonzalez E."/>
            <person name="Galan B."/>
            <person name="De La Calle F."/>
            <person name="Garcia J.L."/>
        </authorList>
    </citation>
    <scope>NUCLEOTIDE SEQUENCE</scope>
    <source>
        <strain evidence="1">PHM038</strain>
    </source>
</reference>
<proteinExistence type="predicted"/>
<dbReference type="InterPro" id="IPR028082">
    <property type="entry name" value="Peripla_BP_I"/>
</dbReference>
<dbReference type="EMBL" id="JABFCZ010000023">
    <property type="protein sequence ID" value="MBD1548458.1"/>
    <property type="molecule type" value="Genomic_DNA"/>
</dbReference>
<dbReference type="PANTHER" id="PTHR47628:SF1">
    <property type="entry name" value="ALIPHATIC AMIDASE EXPRESSION-REGULATING PROTEIN"/>
    <property type="match status" value="1"/>
</dbReference>
<dbReference type="InterPro" id="IPR006311">
    <property type="entry name" value="TAT_signal"/>
</dbReference>
<protein>
    <submittedName>
        <fullName evidence="1">Urea ABC transporter substrate-binding protein</fullName>
    </submittedName>
</protein>
<dbReference type="Gene3D" id="3.40.50.2300">
    <property type="match status" value="2"/>
</dbReference>